<proteinExistence type="predicted"/>
<dbReference type="Gene3D" id="3.40.50.1820">
    <property type="entry name" value="alpha/beta hydrolase"/>
    <property type="match status" value="1"/>
</dbReference>
<evidence type="ECO:0000259" key="1">
    <source>
        <dbReference type="Pfam" id="PF01738"/>
    </source>
</evidence>
<dbReference type="InterPro" id="IPR002925">
    <property type="entry name" value="Dienelactn_hydro"/>
</dbReference>
<dbReference type="InterPro" id="IPR051049">
    <property type="entry name" value="Dienelactone_hydrolase-like"/>
</dbReference>
<protein>
    <submittedName>
        <fullName evidence="3">Carboxymethylenebutenolidase</fullName>
    </submittedName>
</protein>
<dbReference type="PANTHER" id="PTHR46623:SF6">
    <property type="entry name" value="ALPHA_BETA-HYDROLASES SUPERFAMILY PROTEIN"/>
    <property type="match status" value="1"/>
</dbReference>
<sequence>MSSTPSQRHRRVRIQATDGSGAFDGYLALPAAGKGPGIVIAQEIFGVNETMRELADYYAEEGYVALVPDLFWRQEPGIDIDESQFDRALALYQGFDEAKGVEDIQAALDTLRALPEFAGRAGVLGFCLGGKLAYLAACRTDCDVAVSYYGVGIEQALGEADRLGGKPLVLHIAEQDGFCPPEARHAILQALQGQPGVELYVYPGADHAFARTGSTHYHKPSALMAHQRSIAAFRGALGPHYDFSALWDKHCEYEFATRDVDATMATMVPEPYVNHIPTMTGGVGHAMLARFYRHHFVDANPPDTTLIPISRTVGTSQIVDEMLFCFTHTCEIDWMLPGIAPTGKRVEVPLVAIVKFRGDKLYHEHIYWDQASVLVQIGKLDPKGLPVAGVETARKLLDEHLPSNTLMAKWATSEGR</sequence>
<dbReference type="Gene3D" id="3.10.450.50">
    <property type="match status" value="1"/>
</dbReference>
<comment type="caution">
    <text evidence="3">The sequence shown here is derived from an EMBL/GenBank/DDBJ whole genome shotgun (WGS) entry which is preliminary data.</text>
</comment>
<dbReference type="Pfam" id="PF01738">
    <property type="entry name" value="DLH"/>
    <property type="match status" value="1"/>
</dbReference>
<dbReference type="InterPro" id="IPR032710">
    <property type="entry name" value="NTF2-like_dom_sf"/>
</dbReference>
<reference evidence="3 4" key="1">
    <citation type="submission" date="2017-08" db="EMBL/GenBank/DDBJ databases">
        <title>Infants hospitalized years apart are colonized by the same room-sourced microbial strains.</title>
        <authorList>
            <person name="Brooks B."/>
            <person name="Olm M.R."/>
            <person name="Firek B.A."/>
            <person name="Baker R."/>
            <person name="Thomas B.C."/>
            <person name="Morowitz M.J."/>
            <person name="Banfield J.F."/>
        </authorList>
    </citation>
    <scope>NUCLEOTIDE SEQUENCE [LARGE SCALE GENOMIC DNA]</scope>
    <source>
        <strain evidence="3">S2_005_003_R2_41</strain>
    </source>
</reference>
<gene>
    <name evidence="3" type="ORF">DI563_23045</name>
</gene>
<organism evidence="3 4">
    <name type="scientific">Variovorax paradoxus</name>
    <dbReference type="NCBI Taxonomy" id="34073"/>
    <lineage>
        <taxon>Bacteria</taxon>
        <taxon>Pseudomonadati</taxon>
        <taxon>Pseudomonadota</taxon>
        <taxon>Betaproteobacteria</taxon>
        <taxon>Burkholderiales</taxon>
        <taxon>Comamonadaceae</taxon>
        <taxon>Variovorax</taxon>
    </lineage>
</organism>
<name>A0A2W5PLU9_VARPD</name>
<dbReference type="InterPro" id="IPR037401">
    <property type="entry name" value="SnoaL-like"/>
</dbReference>
<accession>A0A2W5PLU9</accession>
<dbReference type="EMBL" id="QFPP01000403">
    <property type="protein sequence ID" value="PZQ66612.1"/>
    <property type="molecule type" value="Genomic_DNA"/>
</dbReference>
<dbReference type="AlphaFoldDB" id="A0A2W5PLU9"/>
<evidence type="ECO:0000313" key="4">
    <source>
        <dbReference type="Proteomes" id="UP000249135"/>
    </source>
</evidence>
<evidence type="ECO:0000259" key="2">
    <source>
        <dbReference type="Pfam" id="PF12680"/>
    </source>
</evidence>
<dbReference type="PANTHER" id="PTHR46623">
    <property type="entry name" value="CARBOXYMETHYLENEBUTENOLIDASE-RELATED"/>
    <property type="match status" value="1"/>
</dbReference>
<evidence type="ECO:0000313" key="3">
    <source>
        <dbReference type="EMBL" id="PZQ66612.1"/>
    </source>
</evidence>
<feature type="domain" description="SnoaL-like" evidence="2">
    <location>
        <begin position="254"/>
        <end position="362"/>
    </location>
</feature>
<dbReference type="GO" id="GO:0016787">
    <property type="term" value="F:hydrolase activity"/>
    <property type="evidence" value="ECO:0007669"/>
    <property type="project" value="InterPro"/>
</dbReference>
<dbReference type="SUPFAM" id="SSF53474">
    <property type="entry name" value="alpha/beta-Hydrolases"/>
    <property type="match status" value="1"/>
</dbReference>
<dbReference type="InterPro" id="IPR029058">
    <property type="entry name" value="AB_hydrolase_fold"/>
</dbReference>
<dbReference type="SUPFAM" id="SSF54427">
    <property type="entry name" value="NTF2-like"/>
    <property type="match status" value="1"/>
</dbReference>
<feature type="domain" description="Dienelactone hydrolase" evidence="1">
    <location>
        <begin position="23"/>
        <end position="234"/>
    </location>
</feature>
<dbReference type="Proteomes" id="UP000249135">
    <property type="component" value="Unassembled WGS sequence"/>
</dbReference>
<dbReference type="Pfam" id="PF12680">
    <property type="entry name" value="SnoaL_2"/>
    <property type="match status" value="1"/>
</dbReference>